<feature type="domain" description="ABC transmembrane type-1" evidence="9">
    <location>
        <begin position="371"/>
        <end position="558"/>
    </location>
</feature>
<feature type="transmembrane region" description="Helical" evidence="8">
    <location>
        <begin position="318"/>
        <end position="343"/>
    </location>
</feature>
<evidence type="ECO:0000256" key="1">
    <source>
        <dbReference type="ARBA" id="ARBA00004429"/>
    </source>
</evidence>
<keyword evidence="4" id="KW-0997">Cell inner membrane</keyword>
<evidence type="ECO:0000256" key="8">
    <source>
        <dbReference type="RuleBase" id="RU363032"/>
    </source>
</evidence>
<dbReference type="InterPro" id="IPR000515">
    <property type="entry name" value="MetI-like"/>
</dbReference>
<organism evidence="10 11">
    <name type="scientific">Planococcus faecalis</name>
    <dbReference type="NCBI Taxonomy" id="1598147"/>
    <lineage>
        <taxon>Bacteria</taxon>
        <taxon>Bacillati</taxon>
        <taxon>Bacillota</taxon>
        <taxon>Bacilli</taxon>
        <taxon>Bacillales</taxon>
        <taxon>Caryophanaceae</taxon>
        <taxon>Planococcus</taxon>
    </lineage>
</organism>
<feature type="transmembrane region" description="Helical" evidence="8">
    <location>
        <begin position="404"/>
        <end position="424"/>
    </location>
</feature>
<evidence type="ECO:0000256" key="7">
    <source>
        <dbReference type="ARBA" id="ARBA00023136"/>
    </source>
</evidence>
<feature type="transmembrane region" description="Helical" evidence="8">
    <location>
        <begin position="264"/>
        <end position="287"/>
    </location>
</feature>
<evidence type="ECO:0000313" key="11">
    <source>
        <dbReference type="Proteomes" id="UP000189661"/>
    </source>
</evidence>
<dbReference type="Proteomes" id="UP000189661">
    <property type="component" value="Chromosome"/>
</dbReference>
<protein>
    <submittedName>
        <fullName evidence="10">Iron ABC transporter permease</fullName>
    </submittedName>
</protein>
<feature type="transmembrane region" description="Helical" evidence="8">
    <location>
        <begin position="121"/>
        <end position="145"/>
    </location>
</feature>
<reference evidence="10 11" key="1">
    <citation type="submission" date="2017-01" db="EMBL/GenBank/DDBJ databases">
        <title>Planococcus faecalis genome complete sequence.</title>
        <authorList>
            <person name="Lee P.C."/>
        </authorList>
    </citation>
    <scope>NUCLEOTIDE SEQUENCE [LARGE SCALE GENOMIC DNA]</scope>
    <source>
        <strain evidence="10 11">AJ003</strain>
    </source>
</reference>
<feature type="transmembrane region" description="Helical" evidence="8">
    <location>
        <begin position="209"/>
        <end position="232"/>
    </location>
</feature>
<feature type="transmembrane region" description="Helical" evidence="8">
    <location>
        <begin position="537"/>
        <end position="558"/>
    </location>
</feature>
<dbReference type="PANTHER" id="PTHR43357">
    <property type="entry name" value="INNER MEMBRANE ABC TRANSPORTER PERMEASE PROTEIN YDCV"/>
    <property type="match status" value="1"/>
</dbReference>
<evidence type="ECO:0000313" key="10">
    <source>
        <dbReference type="EMBL" id="AQU78436.1"/>
    </source>
</evidence>
<evidence type="ECO:0000259" key="9">
    <source>
        <dbReference type="PROSITE" id="PS50928"/>
    </source>
</evidence>
<gene>
    <name evidence="10" type="ORF">AJGP001_03600</name>
</gene>
<accession>A0ABN4XF64</accession>
<keyword evidence="7 8" id="KW-0472">Membrane</keyword>
<comment type="subcellular location">
    <subcellularLocation>
        <location evidence="1">Cell inner membrane</location>
        <topology evidence="1">Multi-pass membrane protein</topology>
    </subcellularLocation>
    <subcellularLocation>
        <location evidence="8">Cell membrane</location>
        <topology evidence="8">Multi-pass membrane protein</topology>
    </subcellularLocation>
</comment>
<feature type="transmembrane region" description="Helical" evidence="8">
    <location>
        <begin position="471"/>
        <end position="492"/>
    </location>
</feature>
<keyword evidence="5 8" id="KW-0812">Transmembrane</keyword>
<proteinExistence type="inferred from homology"/>
<comment type="similarity">
    <text evidence="8">Belongs to the binding-protein-dependent transport system permease family.</text>
</comment>
<dbReference type="InterPro" id="IPR035906">
    <property type="entry name" value="MetI-like_sf"/>
</dbReference>
<dbReference type="Gene3D" id="1.10.3720.10">
    <property type="entry name" value="MetI-like"/>
    <property type="match status" value="2"/>
</dbReference>
<feature type="transmembrane region" description="Helical" evidence="8">
    <location>
        <begin position="87"/>
        <end position="109"/>
    </location>
</feature>
<sequence>MKKIKNTFSGLTVIKWLIYLFFGLFMILPLISVFVVSFTGEPINILGSITDPAIMSSTIEKLGNSSLDNYKQIFSNSGYADALKNSLFLAFGVTIIVIILCIPLAYGIARTKMPFKKTISALCTVPLIVPTFISAYAFIIMFGRAGWVTEIYNKLGGEGMLIDPYSMTGIAMVQVFFFFPYALWPLVAAFKISDVSLEEASQNLGAKSWFTFVFVTFPLAIPGVISSALLIFTVSFSDFGTPIILAPANLNLLVVEAYREIAGFFNWGGAAILTVVMVIVAGFFFWLQYLFTKGKNYGSVSGKPKQQKLVEHKGLSRVLAIYSFLIVLIPLFAILSVALQSIATTWGRGMLPNGYTLDHYRTIFSGSMGNITNSIVLATGALILSVIIATFVSYFVVRQNSSKLDFMASIPLVVPGIAFGIALIQTFNTAPLQLTGTAFLLIVAYTIRRLPYMVRSTMGSMRAIKQDIEEAAVNLGATPLTAAITIIGPLLLPGIAAGSVLVFITVIKEASVSILLAPPEWAPMSLAIFQNILRGEFYTAAAMSIVMIVIVLILQYVASLLTRKEQL</sequence>
<dbReference type="Pfam" id="PF00528">
    <property type="entry name" value="BPD_transp_1"/>
    <property type="match status" value="2"/>
</dbReference>
<feature type="transmembrane region" description="Helical" evidence="8">
    <location>
        <begin position="16"/>
        <end position="38"/>
    </location>
</feature>
<evidence type="ECO:0000256" key="2">
    <source>
        <dbReference type="ARBA" id="ARBA00022448"/>
    </source>
</evidence>
<feature type="transmembrane region" description="Helical" evidence="8">
    <location>
        <begin position="375"/>
        <end position="397"/>
    </location>
</feature>
<keyword evidence="11" id="KW-1185">Reference proteome</keyword>
<evidence type="ECO:0000256" key="5">
    <source>
        <dbReference type="ARBA" id="ARBA00022692"/>
    </source>
</evidence>
<feature type="transmembrane region" description="Helical" evidence="8">
    <location>
        <begin position="165"/>
        <end position="188"/>
    </location>
</feature>
<feature type="transmembrane region" description="Helical" evidence="8">
    <location>
        <begin position="430"/>
        <end position="450"/>
    </location>
</feature>
<keyword evidence="2 8" id="KW-0813">Transport</keyword>
<dbReference type="RefSeq" id="WP_071153928.1">
    <property type="nucleotide sequence ID" value="NZ_CP019401.1"/>
</dbReference>
<feature type="domain" description="ABC transmembrane type-1" evidence="9">
    <location>
        <begin position="83"/>
        <end position="288"/>
    </location>
</feature>
<dbReference type="EMBL" id="CP019401">
    <property type="protein sequence ID" value="AQU78436.1"/>
    <property type="molecule type" value="Genomic_DNA"/>
</dbReference>
<evidence type="ECO:0000256" key="3">
    <source>
        <dbReference type="ARBA" id="ARBA00022475"/>
    </source>
</evidence>
<dbReference type="PANTHER" id="PTHR43357:SF4">
    <property type="entry name" value="INNER MEMBRANE ABC TRANSPORTER PERMEASE PROTEIN YDCV"/>
    <property type="match status" value="1"/>
</dbReference>
<dbReference type="CDD" id="cd06261">
    <property type="entry name" value="TM_PBP2"/>
    <property type="match status" value="2"/>
</dbReference>
<evidence type="ECO:0000256" key="6">
    <source>
        <dbReference type="ARBA" id="ARBA00022989"/>
    </source>
</evidence>
<dbReference type="PROSITE" id="PS50928">
    <property type="entry name" value="ABC_TM1"/>
    <property type="match status" value="2"/>
</dbReference>
<name>A0ABN4XF64_9BACL</name>
<evidence type="ECO:0000256" key="4">
    <source>
        <dbReference type="ARBA" id="ARBA00022519"/>
    </source>
</evidence>
<dbReference type="SUPFAM" id="SSF161098">
    <property type="entry name" value="MetI-like"/>
    <property type="match status" value="2"/>
</dbReference>
<keyword evidence="3" id="KW-1003">Cell membrane</keyword>
<keyword evidence="6 8" id="KW-1133">Transmembrane helix</keyword>